<organism evidence="2 3">
    <name type="scientific">[Mycobacterium] manitobense</name>
    <dbReference type="NCBI Taxonomy" id="190147"/>
    <lineage>
        <taxon>Bacteria</taxon>
        <taxon>Bacillati</taxon>
        <taxon>Actinomycetota</taxon>
        <taxon>Actinomycetes</taxon>
        <taxon>Mycobacteriales</taxon>
        <taxon>Mycobacteriaceae</taxon>
        <taxon>Mycolicibacterium</taxon>
    </lineage>
</organism>
<feature type="compositionally biased region" description="Basic and acidic residues" evidence="1">
    <location>
        <begin position="90"/>
        <end position="121"/>
    </location>
</feature>
<evidence type="ECO:0000313" key="2">
    <source>
        <dbReference type="EMBL" id="MCV7170953.1"/>
    </source>
</evidence>
<feature type="compositionally biased region" description="Polar residues" evidence="1">
    <location>
        <begin position="22"/>
        <end position="34"/>
    </location>
</feature>
<evidence type="ECO:0000313" key="3">
    <source>
        <dbReference type="Proteomes" id="UP001140293"/>
    </source>
</evidence>
<evidence type="ECO:0000256" key="1">
    <source>
        <dbReference type="SAM" id="MobiDB-lite"/>
    </source>
</evidence>
<dbReference type="EMBL" id="JACKSJ010000104">
    <property type="protein sequence ID" value="MCV7170953.1"/>
    <property type="molecule type" value="Genomic_DNA"/>
</dbReference>
<gene>
    <name evidence="2" type="ORF">H7I41_13625</name>
</gene>
<reference evidence="2" key="2">
    <citation type="journal article" date="2022" name="BMC Genomics">
        <title>Comparative genome analysis of mycobacteria focusing on tRNA and non-coding RNA.</title>
        <authorList>
            <person name="Behra P.R.K."/>
            <person name="Pettersson B.M.F."/>
            <person name="Ramesh M."/>
            <person name="Das S."/>
            <person name="Dasgupta S."/>
            <person name="Kirsebom L.A."/>
        </authorList>
    </citation>
    <scope>NUCLEOTIDE SEQUENCE</scope>
    <source>
        <strain evidence="2">DSM 44615</strain>
    </source>
</reference>
<feature type="compositionally biased region" description="Polar residues" evidence="1">
    <location>
        <begin position="1"/>
        <end position="12"/>
    </location>
</feature>
<comment type="caution">
    <text evidence="2">The sequence shown here is derived from an EMBL/GenBank/DDBJ whole genome shotgun (WGS) entry which is preliminary data.</text>
</comment>
<feature type="compositionally biased region" description="Basic and acidic residues" evidence="1">
    <location>
        <begin position="35"/>
        <end position="66"/>
    </location>
</feature>
<accession>A0A9X2YN16</accession>
<keyword evidence="3" id="KW-1185">Reference proteome</keyword>
<protein>
    <submittedName>
        <fullName evidence="2">Uncharacterized protein</fullName>
    </submittedName>
</protein>
<feature type="region of interest" description="Disordered" evidence="1">
    <location>
        <begin position="1"/>
        <end position="121"/>
    </location>
</feature>
<sequence length="121" mass="13515">MATEQQEQQDQSDNADGDQQEQQDQSNSADGDQQNVEKNDAGQLTEKPEVTDEHKEKAKEMRKAYEEDLETTTLPGSDGTVSGTAVSDWVDEKDKGNIETSAEEGKVEYRKSDEFKKLQEG</sequence>
<feature type="compositionally biased region" description="Polar residues" evidence="1">
    <location>
        <begin position="71"/>
        <end position="85"/>
    </location>
</feature>
<dbReference type="AlphaFoldDB" id="A0A9X2YN16"/>
<dbReference type="RefSeq" id="WP_264013135.1">
    <property type="nucleotide sequence ID" value="NZ_JACKSJ010000104.1"/>
</dbReference>
<dbReference type="Proteomes" id="UP001140293">
    <property type="component" value="Unassembled WGS sequence"/>
</dbReference>
<proteinExistence type="predicted"/>
<name>A0A9X2YN16_9MYCO</name>
<reference evidence="2" key="1">
    <citation type="submission" date="2020-07" db="EMBL/GenBank/DDBJ databases">
        <authorList>
            <person name="Pettersson B.M.F."/>
            <person name="Behra P.R.K."/>
            <person name="Ramesh M."/>
            <person name="Das S."/>
            <person name="Dasgupta S."/>
            <person name="Kirsebom L.A."/>
        </authorList>
    </citation>
    <scope>NUCLEOTIDE SEQUENCE</scope>
    <source>
        <strain evidence="2">DSM 44615</strain>
    </source>
</reference>